<dbReference type="GO" id="GO:0005789">
    <property type="term" value="C:endoplasmic reticulum membrane"/>
    <property type="evidence" value="ECO:0007669"/>
    <property type="project" value="TreeGrafter"/>
</dbReference>
<dbReference type="GO" id="GO:0106300">
    <property type="term" value="P:protein-DNA covalent cross-linking repair"/>
    <property type="evidence" value="ECO:0007669"/>
    <property type="project" value="TreeGrafter"/>
</dbReference>
<accession>A0A7R8X6A9</accession>
<organism evidence="2">
    <name type="scientific">Darwinula stevensoni</name>
    <dbReference type="NCBI Taxonomy" id="69355"/>
    <lineage>
        <taxon>Eukaryota</taxon>
        <taxon>Metazoa</taxon>
        <taxon>Ecdysozoa</taxon>
        <taxon>Arthropoda</taxon>
        <taxon>Crustacea</taxon>
        <taxon>Oligostraca</taxon>
        <taxon>Ostracoda</taxon>
        <taxon>Podocopa</taxon>
        <taxon>Podocopida</taxon>
        <taxon>Darwinulocopina</taxon>
        <taxon>Darwinuloidea</taxon>
        <taxon>Darwinulidae</taxon>
        <taxon>Darwinula</taxon>
    </lineage>
</organism>
<feature type="region of interest" description="Disordered" evidence="1">
    <location>
        <begin position="193"/>
        <end position="307"/>
    </location>
</feature>
<dbReference type="OrthoDB" id="2140079at2759"/>
<dbReference type="PANTHER" id="PTHR15949:SF3">
    <property type="entry name" value="TESTIS-EXPRESSED PROTEIN 264"/>
    <property type="match status" value="1"/>
</dbReference>
<dbReference type="PANTHER" id="PTHR15949">
    <property type="entry name" value="TESTIS-EXPRESSED PROTEIN 264"/>
    <property type="match status" value="1"/>
</dbReference>
<evidence type="ECO:0000313" key="2">
    <source>
        <dbReference type="EMBL" id="CAD7241805.1"/>
    </source>
</evidence>
<dbReference type="Gene3D" id="3.20.80.10">
    <property type="entry name" value="Regulatory factor, effector binding domain"/>
    <property type="match status" value="1"/>
</dbReference>
<evidence type="ECO:0000313" key="3">
    <source>
        <dbReference type="Proteomes" id="UP000677054"/>
    </source>
</evidence>
<evidence type="ECO:0000256" key="1">
    <source>
        <dbReference type="SAM" id="MobiDB-lite"/>
    </source>
</evidence>
<dbReference type="GO" id="GO:0005634">
    <property type="term" value="C:nucleus"/>
    <property type="evidence" value="ECO:0007669"/>
    <property type="project" value="TreeGrafter"/>
</dbReference>
<protein>
    <submittedName>
        <fullName evidence="2">Uncharacterized protein</fullName>
    </submittedName>
</protein>
<feature type="compositionally biased region" description="Polar residues" evidence="1">
    <location>
        <begin position="263"/>
        <end position="273"/>
    </location>
</feature>
<dbReference type="InterPro" id="IPR011256">
    <property type="entry name" value="Reg_factor_effector_dom_sf"/>
</dbReference>
<dbReference type="GO" id="GO:0061709">
    <property type="term" value="P:reticulophagy"/>
    <property type="evidence" value="ECO:0007669"/>
    <property type="project" value="TreeGrafter"/>
</dbReference>
<reference evidence="2" key="1">
    <citation type="submission" date="2020-11" db="EMBL/GenBank/DDBJ databases">
        <authorList>
            <person name="Tran Van P."/>
        </authorList>
    </citation>
    <scope>NUCLEOTIDE SEQUENCE</scope>
</reference>
<proteinExistence type="predicted"/>
<dbReference type="AlphaFoldDB" id="A0A7R8X6A9"/>
<keyword evidence="3" id="KW-1185">Reference proteome</keyword>
<name>A0A7R8X6A9_9CRUS</name>
<dbReference type="EMBL" id="LR899696">
    <property type="protein sequence ID" value="CAD7241805.1"/>
    <property type="molecule type" value="Genomic_DNA"/>
</dbReference>
<dbReference type="SUPFAM" id="SSF55136">
    <property type="entry name" value="Probable bacterial effector-binding domain"/>
    <property type="match status" value="1"/>
</dbReference>
<sequence length="307" mass="33100">MFKINFIILDPRSDIDFSIDGDNKKKESVCKSSDRGDSSGLDDSDFDAIADASGKAGELFTETSAVFPGSTLIGIYYDDPQKVEPAKQRYIVGAIIGRDGEDSGLKENMEVITSNSYKVAHFPAITHGVLATFPFYHTISILIAVARVYPKIKDYVETRNLCAHPFLEVYEKEEIQFVGPLSQQLDFYVPEARLPSGEDDDDEDDQEKSENGSREHSQGSDVQGGSEPPRPTPQCSGGEETGPGDRAASWPPAKMDDDGGNGTPSRGSSQPSADENGGATPDDASTASSFEEVSMDAVPNRSGLPEE</sequence>
<feature type="compositionally biased region" description="Acidic residues" evidence="1">
    <location>
        <begin position="197"/>
        <end position="207"/>
    </location>
</feature>
<dbReference type="GO" id="GO:0005657">
    <property type="term" value="C:replication fork"/>
    <property type="evidence" value="ECO:0007669"/>
    <property type="project" value="TreeGrafter"/>
</dbReference>
<feature type="compositionally biased region" description="Basic and acidic residues" evidence="1">
    <location>
        <begin position="208"/>
        <end position="218"/>
    </location>
</feature>
<dbReference type="EMBL" id="CAJPEV010000179">
    <property type="protein sequence ID" value="CAG0881894.1"/>
    <property type="molecule type" value="Genomic_DNA"/>
</dbReference>
<dbReference type="GO" id="GO:0000421">
    <property type="term" value="C:autophagosome membrane"/>
    <property type="evidence" value="ECO:0007669"/>
    <property type="project" value="TreeGrafter"/>
</dbReference>
<gene>
    <name evidence="2" type="ORF">DSTB1V02_LOCUS1784</name>
</gene>
<dbReference type="Proteomes" id="UP000677054">
    <property type="component" value="Unassembled WGS sequence"/>
</dbReference>